<name>A0AAD9E847_9PEZI</name>
<organism evidence="1 2">
    <name type="scientific">Colletotrichum chrysophilum</name>
    <dbReference type="NCBI Taxonomy" id="1836956"/>
    <lineage>
        <taxon>Eukaryota</taxon>
        <taxon>Fungi</taxon>
        <taxon>Dikarya</taxon>
        <taxon>Ascomycota</taxon>
        <taxon>Pezizomycotina</taxon>
        <taxon>Sordariomycetes</taxon>
        <taxon>Hypocreomycetidae</taxon>
        <taxon>Glomerellales</taxon>
        <taxon>Glomerellaceae</taxon>
        <taxon>Colletotrichum</taxon>
        <taxon>Colletotrichum gloeosporioides species complex</taxon>
    </lineage>
</organism>
<accession>A0AAD9E847</accession>
<comment type="caution">
    <text evidence="1">The sequence shown here is derived from an EMBL/GenBank/DDBJ whole genome shotgun (WGS) entry which is preliminary data.</text>
</comment>
<dbReference type="Proteomes" id="UP001243330">
    <property type="component" value="Unassembled WGS sequence"/>
</dbReference>
<proteinExistence type="predicted"/>
<keyword evidence="2" id="KW-1185">Reference proteome</keyword>
<evidence type="ECO:0000313" key="2">
    <source>
        <dbReference type="Proteomes" id="UP001243330"/>
    </source>
</evidence>
<dbReference type="EMBL" id="JAQOWY010000490">
    <property type="protein sequence ID" value="KAK1841319.1"/>
    <property type="molecule type" value="Genomic_DNA"/>
</dbReference>
<reference evidence="1" key="1">
    <citation type="submission" date="2023-01" db="EMBL/GenBank/DDBJ databases">
        <title>Colletotrichum chrysophilum M932 genome sequence.</title>
        <authorList>
            <person name="Baroncelli R."/>
        </authorList>
    </citation>
    <scope>NUCLEOTIDE SEQUENCE</scope>
    <source>
        <strain evidence="1">M932</strain>
    </source>
</reference>
<evidence type="ECO:0000313" key="1">
    <source>
        <dbReference type="EMBL" id="KAK1841319.1"/>
    </source>
</evidence>
<dbReference type="AlphaFoldDB" id="A0AAD9E847"/>
<sequence>MCEQLLAGRLDHPVDPVASAIAEPPAAVAGHLGQGKDVDTLAGGIAFEGRLGVLGSDSAVNDVHSARPLARGFDADVLGLRDGLPLGVGLCNEVPDGERVVQGEAGLLAVALHGLNLLKRLGHEVVNPLAKRAACLDDGLDLLGEEVLVEQVGRRDVEGEEGQLELLGQLGRVRRERGLLLRDERHG</sequence>
<protein>
    <submittedName>
        <fullName evidence="1">Uncharacterized protein</fullName>
    </submittedName>
</protein>
<gene>
    <name evidence="1" type="ORF">CCHR01_16055</name>
</gene>